<protein>
    <submittedName>
        <fullName evidence="2">Aste57867_17139 protein</fullName>
    </submittedName>
</protein>
<evidence type="ECO:0000313" key="3">
    <source>
        <dbReference type="Proteomes" id="UP000332933"/>
    </source>
</evidence>
<reference evidence="2 3" key="1">
    <citation type="submission" date="2019-03" db="EMBL/GenBank/DDBJ databases">
        <authorList>
            <person name="Gaulin E."/>
            <person name="Dumas B."/>
        </authorList>
    </citation>
    <scope>NUCLEOTIDE SEQUENCE [LARGE SCALE GENOMIC DNA]</scope>
    <source>
        <strain evidence="2">CBS 568.67</strain>
    </source>
</reference>
<name>A0A485L8W7_9STRA</name>
<proteinExistence type="predicted"/>
<dbReference type="EMBL" id="VJMH01006040">
    <property type="protein sequence ID" value="KAF0691685.1"/>
    <property type="molecule type" value="Genomic_DNA"/>
</dbReference>
<evidence type="ECO:0000313" key="2">
    <source>
        <dbReference type="EMBL" id="VFT93897.1"/>
    </source>
</evidence>
<dbReference type="Proteomes" id="UP000332933">
    <property type="component" value="Unassembled WGS sequence"/>
</dbReference>
<dbReference type="AlphaFoldDB" id="A0A485L8W7"/>
<accession>A0A485L8W7</accession>
<keyword evidence="3" id="KW-1185">Reference proteome</keyword>
<evidence type="ECO:0000313" key="1">
    <source>
        <dbReference type="EMBL" id="KAF0691685.1"/>
    </source>
</evidence>
<sequence length="111" mass="12306">MAKLYFDPTLEVFASPALDVWCTAVLVLKMFSKSGGDLIEFQGIQTDDKNDDLLSRIAQSDFSFAQSIENTILRGYMSEKLTECLHINPNDRGTVEDLLSIVPKATSETAN</sequence>
<dbReference type="Gene3D" id="1.10.510.10">
    <property type="entry name" value="Transferase(Phosphotransferase) domain 1"/>
    <property type="match status" value="1"/>
</dbReference>
<gene>
    <name evidence="2" type="primary">Aste57867_17139</name>
    <name evidence="1" type="ORF">As57867_017080</name>
    <name evidence="2" type="ORF">ASTE57867_17139</name>
</gene>
<reference evidence="1" key="2">
    <citation type="submission" date="2019-06" db="EMBL/GenBank/DDBJ databases">
        <title>Genomics analysis of Aphanomyces spp. identifies a new class of oomycete effector associated with host adaptation.</title>
        <authorList>
            <person name="Gaulin E."/>
        </authorList>
    </citation>
    <scope>NUCLEOTIDE SEQUENCE</scope>
    <source>
        <strain evidence="1">CBS 578.67</strain>
    </source>
</reference>
<dbReference type="EMBL" id="CAADRA010006061">
    <property type="protein sequence ID" value="VFT93897.1"/>
    <property type="molecule type" value="Genomic_DNA"/>
</dbReference>
<organism evidence="2 3">
    <name type="scientific">Aphanomyces stellatus</name>
    <dbReference type="NCBI Taxonomy" id="120398"/>
    <lineage>
        <taxon>Eukaryota</taxon>
        <taxon>Sar</taxon>
        <taxon>Stramenopiles</taxon>
        <taxon>Oomycota</taxon>
        <taxon>Saprolegniomycetes</taxon>
        <taxon>Saprolegniales</taxon>
        <taxon>Verrucalvaceae</taxon>
        <taxon>Aphanomyces</taxon>
    </lineage>
</organism>